<dbReference type="InterPro" id="IPR008996">
    <property type="entry name" value="IL1/FGF"/>
</dbReference>
<dbReference type="AlphaFoldDB" id="A0A6P6K2C7"/>
<keyword evidence="1" id="KW-1185">Reference proteome</keyword>
<name>A0A6P6K2C7_CARAU</name>
<gene>
    <name evidence="2" type="primary">LOC113048726</name>
</gene>
<accession>A0A6P6K2C7</accession>
<reference evidence="2" key="1">
    <citation type="submission" date="2025-08" db="UniProtKB">
        <authorList>
            <consortium name="RefSeq"/>
        </authorList>
    </citation>
    <scope>IDENTIFICATION</scope>
    <source>
        <strain evidence="2">Wakin</strain>
        <tissue evidence="2">Muscle</tissue>
    </source>
</reference>
<dbReference type="RefSeq" id="XP_026066329.1">
    <property type="nucleotide sequence ID" value="XM_026210544.1"/>
</dbReference>
<dbReference type="SUPFAM" id="SSF50353">
    <property type="entry name" value="Cytokine"/>
    <property type="match status" value="1"/>
</dbReference>
<evidence type="ECO:0000313" key="2">
    <source>
        <dbReference type="RefSeq" id="XP_026066329.1"/>
    </source>
</evidence>
<sequence>MTFYFKWAYLSTTDQKYLSLQSKTSKNHQLVATNTQDPTPPVKVYHIKHEVGECLAFGFEVKRKQVFPVVTPDEEVTFKVLEQGEPITKGTFDETFLFKQGEKKIFGDYLSLESVAIPKRYLCVKKREFNMIITEEQTPEFKICYSDEKKVEEGQFLCGPAKIQENETIPFRKISSRRRKLKRRCSCYEGLVALRKPLRYYNRKTQRMKM</sequence>
<proteinExistence type="predicted"/>
<evidence type="ECO:0000313" key="1">
    <source>
        <dbReference type="Proteomes" id="UP000515129"/>
    </source>
</evidence>
<dbReference type="Proteomes" id="UP000515129">
    <property type="component" value="Chromosome 30"/>
</dbReference>
<protein>
    <submittedName>
        <fullName evidence="2">Uncharacterized protein LOC113048726 isoform X2</fullName>
    </submittedName>
</protein>
<organism evidence="1 2">
    <name type="scientific">Carassius auratus</name>
    <name type="common">Goldfish</name>
    <dbReference type="NCBI Taxonomy" id="7957"/>
    <lineage>
        <taxon>Eukaryota</taxon>
        <taxon>Metazoa</taxon>
        <taxon>Chordata</taxon>
        <taxon>Craniata</taxon>
        <taxon>Vertebrata</taxon>
        <taxon>Euteleostomi</taxon>
        <taxon>Actinopterygii</taxon>
        <taxon>Neopterygii</taxon>
        <taxon>Teleostei</taxon>
        <taxon>Ostariophysi</taxon>
        <taxon>Cypriniformes</taxon>
        <taxon>Cyprinidae</taxon>
        <taxon>Cyprininae</taxon>
        <taxon>Carassius</taxon>
    </lineage>
</organism>
<dbReference type="GeneID" id="113048726"/>